<accession>A0A6L8VCX7</accession>
<evidence type="ECO:0000313" key="2">
    <source>
        <dbReference type="Proteomes" id="UP000477083"/>
    </source>
</evidence>
<protein>
    <submittedName>
        <fullName evidence="1">Uncharacterized protein</fullName>
    </submittedName>
</protein>
<dbReference type="Proteomes" id="UP000477083">
    <property type="component" value="Unassembled WGS sequence"/>
</dbReference>
<gene>
    <name evidence="1" type="ORF">GS660_03200</name>
</gene>
<dbReference type="AlphaFoldDB" id="A0A6L8VCX7"/>
<proteinExistence type="predicted"/>
<keyword evidence="2" id="KW-1185">Reference proteome</keyword>
<sequence length="167" mass="19065">MTIPDDPEDRWAPYSKLAGFEHLYLEDSFVLAILYDAAEVRFEMEFVLTEQHPDFQPPRSGEQYCYRRGTIRFPKGAEVVEVLRRDVSSQDATSEPDMGNIDSFEWCGGRYRLVGDWRRLDIRCGKPVVCVLWARESPHAAHARILLGPGGGRAYDQGSADLRRFPA</sequence>
<dbReference type="OrthoDB" id="7876709at2"/>
<evidence type="ECO:0000313" key="1">
    <source>
        <dbReference type="EMBL" id="MZQ88103.1"/>
    </source>
</evidence>
<organism evidence="1 2">
    <name type="scientific">Frigidibacter albus</name>
    <dbReference type="NCBI Taxonomy" id="1465486"/>
    <lineage>
        <taxon>Bacteria</taxon>
        <taxon>Pseudomonadati</taxon>
        <taxon>Pseudomonadota</taxon>
        <taxon>Alphaproteobacteria</taxon>
        <taxon>Rhodobacterales</taxon>
        <taxon>Paracoccaceae</taxon>
        <taxon>Frigidibacter</taxon>
    </lineage>
</organism>
<name>A0A6L8VCX7_9RHOB</name>
<dbReference type="RefSeq" id="WP_161343380.1">
    <property type="nucleotide sequence ID" value="NZ_BMGW01000002.1"/>
</dbReference>
<comment type="caution">
    <text evidence="1">The sequence shown here is derived from an EMBL/GenBank/DDBJ whole genome shotgun (WGS) entry which is preliminary data.</text>
</comment>
<dbReference type="EMBL" id="WWNR01000002">
    <property type="protein sequence ID" value="MZQ88103.1"/>
    <property type="molecule type" value="Genomic_DNA"/>
</dbReference>
<reference evidence="1 2" key="1">
    <citation type="submission" date="2020-01" db="EMBL/GenBank/DDBJ databases">
        <title>Frigidibacter albus SP32T (=CGMCC 1.13995T).</title>
        <authorList>
            <person name="Liao X."/>
        </authorList>
    </citation>
    <scope>NUCLEOTIDE SEQUENCE [LARGE SCALE GENOMIC DNA]</scope>
    <source>
        <strain evidence="1 2">SP32</strain>
    </source>
</reference>